<keyword evidence="9" id="KW-1185">Reference proteome</keyword>
<dbReference type="InterPro" id="IPR002661">
    <property type="entry name" value="Ribosome_recyc_fac"/>
</dbReference>
<dbReference type="Gene3D" id="3.30.1360.40">
    <property type="match status" value="1"/>
</dbReference>
<proteinExistence type="inferred from homology"/>
<dbReference type="Proteomes" id="UP000019050">
    <property type="component" value="Unassembled WGS sequence"/>
</dbReference>
<evidence type="ECO:0000259" key="7">
    <source>
        <dbReference type="Pfam" id="PF01765"/>
    </source>
</evidence>
<feature type="domain" description="Ribosome recycling factor" evidence="7">
    <location>
        <begin position="27"/>
        <end position="189"/>
    </location>
</feature>
<feature type="coiled-coil region" evidence="6">
    <location>
        <begin position="138"/>
        <end position="179"/>
    </location>
</feature>
<dbReference type="GO" id="GO:0006415">
    <property type="term" value="P:translational termination"/>
    <property type="evidence" value="ECO:0007669"/>
    <property type="project" value="UniProtKB-UniRule"/>
</dbReference>
<evidence type="ECO:0000256" key="3">
    <source>
        <dbReference type="ARBA" id="ARBA00022490"/>
    </source>
</evidence>
<dbReference type="HAMAP" id="MF_00040">
    <property type="entry name" value="RRF"/>
    <property type="match status" value="1"/>
</dbReference>
<dbReference type="FunFam" id="3.30.1360.40:FF:000001">
    <property type="entry name" value="Ribosome-recycling factor"/>
    <property type="match status" value="1"/>
</dbReference>
<dbReference type="PANTHER" id="PTHR20982:SF3">
    <property type="entry name" value="MITOCHONDRIAL RIBOSOME RECYCLING FACTOR PSEUDO 1"/>
    <property type="match status" value="1"/>
</dbReference>
<evidence type="ECO:0000256" key="5">
    <source>
        <dbReference type="HAMAP-Rule" id="MF_00040"/>
    </source>
</evidence>
<comment type="caution">
    <text evidence="8">The sequence shown here is derived from an EMBL/GenBank/DDBJ whole genome shotgun (WGS) entry which is preliminary data.</text>
</comment>
<dbReference type="Gene3D" id="1.10.132.20">
    <property type="entry name" value="Ribosome-recycling factor"/>
    <property type="match status" value="1"/>
</dbReference>
<keyword evidence="6" id="KW-0175">Coiled coil</keyword>
<dbReference type="GO" id="GO:0005737">
    <property type="term" value="C:cytoplasm"/>
    <property type="evidence" value="ECO:0007669"/>
    <property type="project" value="UniProtKB-SubCell"/>
</dbReference>
<dbReference type="InterPro" id="IPR023584">
    <property type="entry name" value="Ribosome_recyc_fac_dom"/>
</dbReference>
<reference evidence="8" key="1">
    <citation type="submission" date="2013-06" db="EMBL/GenBank/DDBJ databases">
        <authorList>
            <person name="Weinstock G."/>
            <person name="Sodergren E."/>
            <person name="Clifton S."/>
            <person name="Fulton L."/>
            <person name="Fulton B."/>
            <person name="Courtney L."/>
            <person name="Fronick C."/>
            <person name="Harrison M."/>
            <person name="Strong C."/>
            <person name="Farmer C."/>
            <person name="Delahaunty K."/>
            <person name="Markovic C."/>
            <person name="Hall O."/>
            <person name="Minx P."/>
            <person name="Tomlinson C."/>
            <person name="Mitreva M."/>
            <person name="Nelson J."/>
            <person name="Hou S."/>
            <person name="Wollam A."/>
            <person name="Pepin K.H."/>
            <person name="Johnson M."/>
            <person name="Bhonagiri V."/>
            <person name="Nash W.E."/>
            <person name="Warren W."/>
            <person name="Chinwalla A."/>
            <person name="Mardis E.R."/>
            <person name="Wilson R.K."/>
        </authorList>
    </citation>
    <scope>NUCLEOTIDE SEQUENCE [LARGE SCALE GENOMIC DNA]</scope>
    <source>
        <strain evidence="8">ATCC 49176</strain>
    </source>
</reference>
<accession>W1Q2I4</accession>
<dbReference type="EMBL" id="ACIN03000013">
    <property type="protein sequence ID" value="ESK65266.1"/>
    <property type="molecule type" value="Genomic_DNA"/>
</dbReference>
<dbReference type="Pfam" id="PF01765">
    <property type="entry name" value="RRF"/>
    <property type="match status" value="1"/>
</dbReference>
<dbReference type="AlphaFoldDB" id="W1Q2I4"/>
<evidence type="ECO:0000256" key="1">
    <source>
        <dbReference type="ARBA" id="ARBA00004496"/>
    </source>
</evidence>
<comment type="subcellular location">
    <subcellularLocation>
        <location evidence="1 5">Cytoplasm</location>
    </subcellularLocation>
</comment>
<evidence type="ECO:0000256" key="6">
    <source>
        <dbReference type="SAM" id="Coils"/>
    </source>
</evidence>
<keyword evidence="3 5" id="KW-0963">Cytoplasm</keyword>
<dbReference type="InterPro" id="IPR036191">
    <property type="entry name" value="RRF_sf"/>
</dbReference>
<organism evidence="8 9">
    <name type="scientific">Abiotrophia defectiva ATCC 49176</name>
    <dbReference type="NCBI Taxonomy" id="592010"/>
    <lineage>
        <taxon>Bacteria</taxon>
        <taxon>Bacillati</taxon>
        <taxon>Bacillota</taxon>
        <taxon>Bacilli</taxon>
        <taxon>Lactobacillales</taxon>
        <taxon>Aerococcaceae</taxon>
        <taxon>Abiotrophia</taxon>
    </lineage>
</organism>
<evidence type="ECO:0000256" key="2">
    <source>
        <dbReference type="ARBA" id="ARBA00005912"/>
    </source>
</evidence>
<dbReference type="SUPFAM" id="SSF55194">
    <property type="entry name" value="Ribosome recycling factor, RRF"/>
    <property type="match status" value="1"/>
</dbReference>
<evidence type="ECO:0000313" key="9">
    <source>
        <dbReference type="Proteomes" id="UP000019050"/>
    </source>
</evidence>
<dbReference type="STRING" id="592010.GCWU000182_001427"/>
<keyword evidence="4 5" id="KW-0648">Protein biosynthesis</keyword>
<dbReference type="FunFam" id="1.10.132.20:FF:000001">
    <property type="entry name" value="Ribosome-recycling factor"/>
    <property type="match status" value="1"/>
</dbReference>
<protein>
    <recommendedName>
        <fullName evidence="5">Ribosome-recycling factor</fullName>
        <shortName evidence="5">RRF</shortName>
    </recommendedName>
    <alternativeName>
        <fullName evidence="5">Ribosome-releasing factor</fullName>
    </alternativeName>
</protein>
<dbReference type="NCBIfam" id="TIGR00496">
    <property type="entry name" value="frr"/>
    <property type="match status" value="1"/>
</dbReference>
<dbReference type="eggNOG" id="COG0233">
    <property type="taxonomic scope" value="Bacteria"/>
</dbReference>
<evidence type="ECO:0000256" key="4">
    <source>
        <dbReference type="ARBA" id="ARBA00022917"/>
    </source>
</evidence>
<name>W1Q2I4_ABIDE</name>
<comment type="similarity">
    <text evidence="2 5">Belongs to the RRF family.</text>
</comment>
<dbReference type="HOGENOM" id="CLU_073981_2_0_9"/>
<gene>
    <name evidence="5" type="primary">frr</name>
    <name evidence="8" type="ORF">GCWU000182_001427</name>
</gene>
<dbReference type="PANTHER" id="PTHR20982">
    <property type="entry name" value="RIBOSOME RECYCLING FACTOR"/>
    <property type="match status" value="1"/>
</dbReference>
<comment type="function">
    <text evidence="5">Responsible for the release of ribosomes from messenger RNA at the termination of protein biosynthesis. May increase the efficiency of translation by recycling ribosomes from one round of translation to another.</text>
</comment>
<sequence length="191" mass="21491">MQEAVSMTTELIKDTKQRMQKTVDAYQRELGSIRAGRANASILDRISVEYYGVPTPLNQLASITIPEARMLLITPYDKGTLGDIEKAILMSDVGITPSNDGSVVRLVIPALTQERRQELAKTVGKEQEGAKVRVRNIRRDAIDHAKKAEKNKEITEDDLKGLEKDIQKLTDDFVKEIEKLTAEKEKEILEK</sequence>
<evidence type="ECO:0000313" key="8">
    <source>
        <dbReference type="EMBL" id="ESK65266.1"/>
    </source>
</evidence>
<dbReference type="GO" id="GO:0043023">
    <property type="term" value="F:ribosomal large subunit binding"/>
    <property type="evidence" value="ECO:0007669"/>
    <property type="project" value="TreeGrafter"/>
</dbReference>
<dbReference type="CDD" id="cd00520">
    <property type="entry name" value="RRF"/>
    <property type="match status" value="1"/>
</dbReference>